<evidence type="ECO:0000256" key="2">
    <source>
        <dbReference type="SAM" id="SignalP"/>
    </source>
</evidence>
<organism evidence="3 4">
    <name type="scientific">Candidatus Bealeia paramacronuclearis</name>
    <dbReference type="NCBI Taxonomy" id="1921001"/>
    <lineage>
        <taxon>Bacteria</taxon>
        <taxon>Pseudomonadati</taxon>
        <taxon>Pseudomonadota</taxon>
        <taxon>Alphaproteobacteria</taxon>
        <taxon>Holosporales</taxon>
        <taxon>Holosporaceae</taxon>
        <taxon>Candidatus Bealeia</taxon>
    </lineage>
</organism>
<reference evidence="3 4" key="1">
    <citation type="journal article" date="2024" name="Environ. Microbiol.">
        <title>Novel evolutionary insights on the interactions of the Holosporales (Alphaproteobacteria) with eukaryotic hosts from comparative genomics.</title>
        <authorList>
            <person name="Giovannini M."/>
            <person name="Petroni G."/>
            <person name="Castelli M."/>
        </authorList>
    </citation>
    <scope>NUCLEOTIDE SEQUENCE [LARGE SCALE GENOMIC DNA]</scope>
    <source>
        <strain evidence="3 4">US_Bl 15I1</strain>
    </source>
</reference>
<keyword evidence="2" id="KW-0732">Signal</keyword>
<keyword evidence="4" id="KW-1185">Reference proteome</keyword>
<name>A0ABZ2C7N0_9PROT</name>
<feature type="region of interest" description="Disordered" evidence="1">
    <location>
        <begin position="43"/>
        <end position="66"/>
    </location>
</feature>
<accession>A0ABZ2C7N0</accession>
<evidence type="ECO:0008006" key="5">
    <source>
        <dbReference type="Google" id="ProtNLM"/>
    </source>
</evidence>
<gene>
    <name evidence="3" type="ORF">Bealeia1_01474</name>
</gene>
<proteinExistence type="predicted"/>
<evidence type="ECO:0000313" key="4">
    <source>
        <dbReference type="Proteomes" id="UP001330434"/>
    </source>
</evidence>
<evidence type="ECO:0000313" key="3">
    <source>
        <dbReference type="EMBL" id="WVX67275.1"/>
    </source>
</evidence>
<dbReference type="Proteomes" id="UP001330434">
    <property type="component" value="Chromosome"/>
</dbReference>
<feature type="compositionally biased region" description="Basic and acidic residues" evidence="1">
    <location>
        <begin position="48"/>
        <end position="59"/>
    </location>
</feature>
<dbReference type="EMBL" id="CP133270">
    <property type="protein sequence ID" value="WVX67275.1"/>
    <property type="molecule type" value="Genomic_DNA"/>
</dbReference>
<feature type="signal peptide" evidence="2">
    <location>
        <begin position="1"/>
        <end position="33"/>
    </location>
</feature>
<feature type="chain" id="PRO_5045781439" description="DUF2059 domain-containing protein" evidence="2">
    <location>
        <begin position="34"/>
        <end position="242"/>
    </location>
</feature>
<evidence type="ECO:0000256" key="1">
    <source>
        <dbReference type="SAM" id="MobiDB-lite"/>
    </source>
</evidence>
<sequence>MVFLLNCYFSKNFTSVLALSALTLSGFSVPLYAADDNKENENTFSISPKEKDLNSKSESVETNSPQKKDIKVAADVEGVTELLEAFQAFNEDSLSYRNEVGAVQHAYLINYYEKNEPQEGAVKKAFAFLKQGIPSLFGKTIDELKTELICIFENAFEGVEFKESAQFQNLKNYTAYLMKALPEEVRKKFSDFVKDHKISDEYRNLNQDEINENYKAENLLLQNLFNSKKLAEKSKLLSPLKF</sequence>
<protein>
    <recommendedName>
        <fullName evidence="5">DUF2059 domain-containing protein</fullName>
    </recommendedName>
</protein>